<organism evidence="2 3">
    <name type="scientific">Corynebacterium haemomassiliense</name>
    <dbReference type="NCBI Taxonomy" id="2754726"/>
    <lineage>
        <taxon>Bacteria</taxon>
        <taxon>Bacillati</taxon>
        <taxon>Actinomycetota</taxon>
        <taxon>Actinomycetes</taxon>
        <taxon>Mycobacteriales</taxon>
        <taxon>Corynebacteriaceae</taxon>
        <taxon>Corynebacterium</taxon>
    </lineage>
</organism>
<dbReference type="InterPro" id="IPR010427">
    <property type="entry name" value="DUF1023"/>
</dbReference>
<dbReference type="InterPro" id="IPR029058">
    <property type="entry name" value="AB_hydrolase_fold"/>
</dbReference>
<name>A0A7W2EBC5_9CORY</name>
<gene>
    <name evidence="2" type="ORF">H0193_06980</name>
</gene>
<feature type="domain" description="DUF1023" evidence="1">
    <location>
        <begin position="180"/>
        <end position="328"/>
    </location>
</feature>
<reference evidence="2 3" key="1">
    <citation type="submission" date="2020-07" db="EMBL/GenBank/DDBJ databases">
        <title>Draft genome and description of Corynebacterium haemomassiliense strain Marseile-Q3615 sp. nov.</title>
        <authorList>
            <person name="Boxberger M."/>
            <person name="La Scola B."/>
        </authorList>
    </citation>
    <scope>NUCLEOTIDE SEQUENCE [LARGE SCALE GENOMIC DNA]</scope>
    <source>
        <strain evidence="2 3">Marseille-Q3615</strain>
    </source>
</reference>
<dbReference type="Proteomes" id="UP000523682">
    <property type="component" value="Unassembled WGS sequence"/>
</dbReference>
<evidence type="ECO:0000313" key="2">
    <source>
        <dbReference type="EMBL" id="MBA5244552.1"/>
    </source>
</evidence>
<accession>A0A7W2EBC5</accession>
<dbReference type="SUPFAM" id="SSF53474">
    <property type="entry name" value="alpha/beta-Hydrolases"/>
    <property type="match status" value="1"/>
</dbReference>
<proteinExistence type="predicted"/>
<dbReference type="RefSeq" id="WP_181889163.1">
    <property type="nucleotide sequence ID" value="NZ_JACDTZ010000001.1"/>
</dbReference>
<comment type="caution">
    <text evidence="2">The sequence shown here is derived from an EMBL/GenBank/DDBJ whole genome shotgun (WGS) entry which is preliminary data.</text>
</comment>
<protein>
    <recommendedName>
        <fullName evidence="1">DUF1023 domain-containing protein</fullName>
    </recommendedName>
</protein>
<dbReference type="Pfam" id="PF06259">
    <property type="entry name" value="Abhydrolase_8"/>
    <property type="match status" value="1"/>
</dbReference>
<dbReference type="AlphaFoldDB" id="A0A7W2EBC5"/>
<evidence type="ECO:0000313" key="3">
    <source>
        <dbReference type="Proteomes" id="UP000523682"/>
    </source>
</evidence>
<evidence type="ECO:0000259" key="1">
    <source>
        <dbReference type="Pfam" id="PF06259"/>
    </source>
</evidence>
<dbReference type="EMBL" id="JACDTZ010000001">
    <property type="protein sequence ID" value="MBA5244552.1"/>
    <property type="molecule type" value="Genomic_DNA"/>
</dbReference>
<sequence>MTYKPALIASELFAAAAATRLAAEGTRERAEHAPFSAAVIADSGFRGPAFEVSAARFADYGSSLGASAERLEQASVALVAAAALQQQLDEAAQFIGMYSHSRVVLWLNGMSMMLDLRLSRTLLGASGKEQDYDPLFDHPDESFESLHARHAQTVPASTLRAVEDAGGVLLEAGPTASTVLVGDAVDPARVITMVAGATTGKPSQLPGELEKARMLSEKTGAAVVVWQGYAPPPLLTDAASPHRAHAGADDLAMFQAALEERFPDAQKTVVSHSYGTLLATKAAHQHGLLADDLWILGSAGVSGEHVSKLTLAGPEATVHVVDSPEDPILLLRSGPTAALGSSPSYIGWGGERVLGVRGDHTDYFTDPAFLSALQQRADPPA</sequence>
<keyword evidence="3" id="KW-1185">Reference proteome</keyword>